<dbReference type="Pfam" id="PF07730">
    <property type="entry name" value="HisKA_3"/>
    <property type="match status" value="1"/>
</dbReference>
<keyword evidence="13" id="KW-0408">Iron</keyword>
<dbReference type="InterPro" id="IPR004358">
    <property type="entry name" value="Sig_transdc_His_kin-like_C"/>
</dbReference>
<feature type="transmembrane region" description="Helical" evidence="18">
    <location>
        <begin position="27"/>
        <end position="45"/>
    </location>
</feature>
<feature type="transmembrane region" description="Helical" evidence="18">
    <location>
        <begin position="160"/>
        <end position="181"/>
    </location>
</feature>
<dbReference type="InterPro" id="IPR050482">
    <property type="entry name" value="Sensor_HK_TwoCompSys"/>
</dbReference>
<dbReference type="InterPro" id="IPR003594">
    <property type="entry name" value="HATPase_dom"/>
</dbReference>
<evidence type="ECO:0000256" key="7">
    <source>
        <dbReference type="ARBA" id="ARBA00022490"/>
    </source>
</evidence>
<keyword evidence="15" id="KW-0479">Metal-binding</keyword>
<comment type="catalytic activity">
    <reaction evidence="1">
        <text>ATP + protein L-histidine = ADP + protein N-phospho-L-histidine.</text>
        <dbReference type="EC" id="2.7.13.3"/>
    </reaction>
</comment>
<dbReference type="EMBL" id="BJUV01000019">
    <property type="protein sequence ID" value="GEK83755.1"/>
    <property type="molecule type" value="Genomic_DNA"/>
</dbReference>
<evidence type="ECO:0000256" key="13">
    <source>
        <dbReference type="ARBA" id="ARBA00023004"/>
    </source>
</evidence>
<dbReference type="CDD" id="cd16917">
    <property type="entry name" value="HATPase_UhpB-NarQ-NarX-like"/>
    <property type="match status" value="1"/>
</dbReference>
<keyword evidence="14" id="KW-0902">Two-component regulatory system</keyword>
<keyword evidence="18" id="KW-1133">Transmembrane helix</keyword>
<proteinExistence type="predicted"/>
<dbReference type="PANTHER" id="PTHR24421:SF10">
    <property type="entry name" value="NITRATE_NITRITE SENSOR PROTEIN NARQ"/>
    <property type="match status" value="1"/>
</dbReference>
<evidence type="ECO:0000256" key="16">
    <source>
        <dbReference type="ARBA" id="ARBA00024827"/>
    </source>
</evidence>
<comment type="subcellular location">
    <subcellularLocation>
        <location evidence="3">Cytoplasm</location>
    </subcellularLocation>
</comment>
<dbReference type="PRINTS" id="PR00344">
    <property type="entry name" value="BCTRLSENSOR"/>
</dbReference>
<dbReference type="PIRSF" id="PIRSF037434">
    <property type="entry name" value="STHK_ChrS"/>
    <property type="match status" value="1"/>
</dbReference>
<reference evidence="20 21" key="1">
    <citation type="submission" date="2019-07" db="EMBL/GenBank/DDBJ databases">
        <title>Whole genome shotgun sequence of Frigoribacterium faeni NBRC 103066.</title>
        <authorList>
            <person name="Hosoyama A."/>
            <person name="Uohara A."/>
            <person name="Ohji S."/>
            <person name="Ichikawa N."/>
        </authorList>
    </citation>
    <scope>NUCLEOTIDE SEQUENCE [LARGE SCALE GENOMIC DNA]</scope>
    <source>
        <strain evidence="20 21">NBRC 103066</strain>
    </source>
</reference>
<sequence length="408" mass="42202">MTQMDDERARAGAERESRSRTAISMRWWDAGLAVTLIVMVVLAVTSSSARMPASLVAVGLILAAWFGLARPVIRRDDGLLSTSSVAAVAALVVVGGVAVGATPELAVVQAFLMPALWTILPTTRSAIVANVALCLAISLGFVVGLGWSAEAVTTAVTSEALSLVFSIALGLWITGIARIGAERGRLLDDLRDAQAELAARNRDIGTSAERERLAREIHDTIAQSLTGVVMLTQQTRSTLAAGDVQGALDRLDVIESAGREALTDARTLVAATASSGLSGHDAAAALRRLGERFERESGIVVTVAADEVELPRDLQVVLIRCAQEALANVRKHSASVSAHVALSAHGDSALLTVADAGTGFDPTVPSTGFGLDGLRERLALSGGRLDVSSDGSGTLVAARLPLSPAVAA</sequence>
<comment type="caution">
    <text evidence="20">The sequence shown here is derived from an EMBL/GenBank/DDBJ whole genome shotgun (WGS) entry which is preliminary data.</text>
</comment>
<dbReference type="GO" id="GO:0016301">
    <property type="term" value="F:kinase activity"/>
    <property type="evidence" value="ECO:0007669"/>
    <property type="project" value="UniProtKB-KW"/>
</dbReference>
<evidence type="ECO:0000256" key="2">
    <source>
        <dbReference type="ARBA" id="ARBA00001966"/>
    </source>
</evidence>
<evidence type="ECO:0000259" key="19">
    <source>
        <dbReference type="SMART" id="SM00387"/>
    </source>
</evidence>
<keyword evidence="8" id="KW-0597">Phosphoprotein</keyword>
<dbReference type="InterPro" id="IPR036890">
    <property type="entry name" value="HATPase_C_sf"/>
</dbReference>
<evidence type="ECO:0000256" key="8">
    <source>
        <dbReference type="ARBA" id="ARBA00022553"/>
    </source>
</evidence>
<dbReference type="PANTHER" id="PTHR24421">
    <property type="entry name" value="NITRATE/NITRITE SENSOR PROTEIN NARX-RELATED"/>
    <property type="match status" value="1"/>
</dbReference>
<accession>A0ABQ0US43</accession>
<feature type="transmembrane region" description="Helical" evidence="18">
    <location>
        <begin position="51"/>
        <end position="68"/>
    </location>
</feature>
<organism evidence="20 21">
    <name type="scientific">Frigoribacterium faeni</name>
    <dbReference type="NCBI Taxonomy" id="145483"/>
    <lineage>
        <taxon>Bacteria</taxon>
        <taxon>Bacillati</taxon>
        <taxon>Actinomycetota</taxon>
        <taxon>Actinomycetes</taxon>
        <taxon>Micrococcales</taxon>
        <taxon>Microbacteriaceae</taxon>
        <taxon>Frigoribacterium</taxon>
    </lineage>
</organism>
<comment type="cofactor">
    <cofactor evidence="2">
        <name>[4Fe-4S] cluster</name>
        <dbReference type="ChEBI" id="CHEBI:49883"/>
    </cofactor>
</comment>
<dbReference type="Gene3D" id="3.30.565.10">
    <property type="entry name" value="Histidine kinase-like ATPase, C-terminal domain"/>
    <property type="match status" value="1"/>
</dbReference>
<evidence type="ECO:0000256" key="12">
    <source>
        <dbReference type="ARBA" id="ARBA00022840"/>
    </source>
</evidence>
<evidence type="ECO:0000256" key="10">
    <source>
        <dbReference type="ARBA" id="ARBA00022741"/>
    </source>
</evidence>
<dbReference type="SUPFAM" id="SSF55874">
    <property type="entry name" value="ATPase domain of HSP90 chaperone/DNA topoisomerase II/histidine kinase"/>
    <property type="match status" value="1"/>
</dbReference>
<dbReference type="Pfam" id="PF02518">
    <property type="entry name" value="HATPase_c"/>
    <property type="match status" value="1"/>
</dbReference>
<evidence type="ECO:0000256" key="14">
    <source>
        <dbReference type="ARBA" id="ARBA00023012"/>
    </source>
</evidence>
<keyword evidence="12" id="KW-0067">ATP-binding</keyword>
<keyword evidence="15" id="KW-0411">Iron-sulfur</keyword>
<evidence type="ECO:0000256" key="17">
    <source>
        <dbReference type="ARBA" id="ARBA00030800"/>
    </source>
</evidence>
<dbReference type="InterPro" id="IPR017205">
    <property type="entry name" value="Sig_transdc_His_kinase_ChrS"/>
</dbReference>
<keyword evidence="10" id="KW-0547">Nucleotide-binding</keyword>
<dbReference type="Gene3D" id="1.20.5.1930">
    <property type="match status" value="1"/>
</dbReference>
<keyword evidence="11 20" id="KW-0418">Kinase</keyword>
<keyword evidence="21" id="KW-1185">Reference proteome</keyword>
<name>A0ABQ0US43_9MICO</name>
<feature type="transmembrane region" description="Helical" evidence="18">
    <location>
        <begin position="80"/>
        <end position="99"/>
    </location>
</feature>
<comment type="function">
    <text evidence="16">Member of the two-component regulatory system NreB/NreC involved in the control of dissimilatory nitrate/nitrite reduction in response to oxygen. NreB functions as a direct oxygen sensor histidine kinase which is autophosphorylated, in the absence of oxygen, probably at the conserved histidine residue, and transfers its phosphate group probably to a conserved aspartate residue of NreC. NreB/NreC activates the expression of the nitrate (narGHJI) and nitrite (nir) reductase operons, as well as the putative nitrate transporter gene narT.</text>
</comment>
<keyword evidence="18" id="KW-0812">Transmembrane</keyword>
<evidence type="ECO:0000256" key="15">
    <source>
        <dbReference type="ARBA" id="ARBA00023014"/>
    </source>
</evidence>
<evidence type="ECO:0000256" key="18">
    <source>
        <dbReference type="SAM" id="Phobius"/>
    </source>
</evidence>
<feature type="domain" description="Histidine kinase/HSP90-like ATPase" evidence="19">
    <location>
        <begin position="313"/>
        <end position="404"/>
    </location>
</feature>
<evidence type="ECO:0000256" key="1">
    <source>
        <dbReference type="ARBA" id="ARBA00000085"/>
    </source>
</evidence>
<gene>
    <name evidence="20" type="ORF">FFA01_20640</name>
</gene>
<evidence type="ECO:0000256" key="9">
    <source>
        <dbReference type="ARBA" id="ARBA00022679"/>
    </source>
</evidence>
<dbReference type="InterPro" id="IPR011712">
    <property type="entry name" value="Sig_transdc_His_kin_sub3_dim/P"/>
</dbReference>
<dbReference type="Proteomes" id="UP000321154">
    <property type="component" value="Unassembled WGS sequence"/>
</dbReference>
<keyword evidence="9" id="KW-0808">Transferase</keyword>
<evidence type="ECO:0000256" key="3">
    <source>
        <dbReference type="ARBA" id="ARBA00004496"/>
    </source>
</evidence>
<evidence type="ECO:0000256" key="11">
    <source>
        <dbReference type="ARBA" id="ARBA00022777"/>
    </source>
</evidence>
<evidence type="ECO:0000256" key="6">
    <source>
        <dbReference type="ARBA" id="ARBA00022485"/>
    </source>
</evidence>
<feature type="transmembrane region" description="Helical" evidence="18">
    <location>
        <begin position="127"/>
        <end position="148"/>
    </location>
</feature>
<dbReference type="SMART" id="SM00387">
    <property type="entry name" value="HATPase_c"/>
    <property type="match status" value="1"/>
</dbReference>
<evidence type="ECO:0000256" key="4">
    <source>
        <dbReference type="ARBA" id="ARBA00012438"/>
    </source>
</evidence>
<evidence type="ECO:0000313" key="20">
    <source>
        <dbReference type="EMBL" id="GEK83755.1"/>
    </source>
</evidence>
<dbReference type="EC" id="2.7.13.3" evidence="4"/>
<evidence type="ECO:0000313" key="21">
    <source>
        <dbReference type="Proteomes" id="UP000321154"/>
    </source>
</evidence>
<keyword evidence="6" id="KW-0004">4Fe-4S</keyword>
<keyword evidence="18" id="KW-0472">Membrane</keyword>
<keyword evidence="7" id="KW-0963">Cytoplasm</keyword>
<evidence type="ECO:0000256" key="5">
    <source>
        <dbReference type="ARBA" id="ARBA00017322"/>
    </source>
</evidence>
<protein>
    <recommendedName>
        <fullName evidence="5">Oxygen sensor histidine kinase NreB</fullName>
        <ecNumber evidence="4">2.7.13.3</ecNumber>
    </recommendedName>
    <alternativeName>
        <fullName evidence="17">Nitrogen regulation protein B</fullName>
    </alternativeName>
</protein>